<protein>
    <recommendedName>
        <fullName evidence="3">RNase H type-1 domain-containing protein</fullName>
    </recommendedName>
</protein>
<dbReference type="Proteomes" id="UP001459277">
    <property type="component" value="Unassembled WGS sequence"/>
</dbReference>
<accession>A0AAW2DCB5</accession>
<proteinExistence type="predicted"/>
<comment type="caution">
    <text evidence="1">The sequence shown here is derived from an EMBL/GenBank/DDBJ whole genome shotgun (WGS) entry which is preliminary data.</text>
</comment>
<evidence type="ECO:0000313" key="1">
    <source>
        <dbReference type="EMBL" id="KAL0008036.1"/>
    </source>
</evidence>
<sequence length="101" mass="10981">MVRCSIFFVLADGSKLGDAGSGDGGLRERGRNHDELKVVLVIQAFHFTGRLGFRQVVFEGDSKLQIAALNSADVSWTPGSAGHLLDEAKMMALQFLSTEFH</sequence>
<gene>
    <name evidence="1" type="ORF">SO802_009538</name>
</gene>
<organism evidence="1 2">
    <name type="scientific">Lithocarpus litseifolius</name>
    <dbReference type="NCBI Taxonomy" id="425828"/>
    <lineage>
        <taxon>Eukaryota</taxon>
        <taxon>Viridiplantae</taxon>
        <taxon>Streptophyta</taxon>
        <taxon>Embryophyta</taxon>
        <taxon>Tracheophyta</taxon>
        <taxon>Spermatophyta</taxon>
        <taxon>Magnoliopsida</taxon>
        <taxon>eudicotyledons</taxon>
        <taxon>Gunneridae</taxon>
        <taxon>Pentapetalae</taxon>
        <taxon>rosids</taxon>
        <taxon>fabids</taxon>
        <taxon>Fagales</taxon>
        <taxon>Fagaceae</taxon>
        <taxon>Lithocarpus</taxon>
    </lineage>
</organism>
<reference evidence="1 2" key="1">
    <citation type="submission" date="2024-01" db="EMBL/GenBank/DDBJ databases">
        <title>A telomere-to-telomere, gap-free genome of sweet tea (Lithocarpus litseifolius).</title>
        <authorList>
            <person name="Zhou J."/>
        </authorList>
    </citation>
    <scope>NUCLEOTIDE SEQUENCE [LARGE SCALE GENOMIC DNA]</scope>
    <source>
        <strain evidence="1">Zhou-2022a</strain>
        <tissue evidence="1">Leaf</tissue>
    </source>
</reference>
<dbReference type="EMBL" id="JAZDWU010000003">
    <property type="protein sequence ID" value="KAL0008036.1"/>
    <property type="molecule type" value="Genomic_DNA"/>
</dbReference>
<evidence type="ECO:0008006" key="3">
    <source>
        <dbReference type="Google" id="ProtNLM"/>
    </source>
</evidence>
<name>A0AAW2DCB5_9ROSI</name>
<dbReference type="AlphaFoldDB" id="A0AAW2DCB5"/>
<keyword evidence="2" id="KW-1185">Reference proteome</keyword>
<evidence type="ECO:0000313" key="2">
    <source>
        <dbReference type="Proteomes" id="UP001459277"/>
    </source>
</evidence>